<dbReference type="Pfam" id="PF03992">
    <property type="entry name" value="ABM"/>
    <property type="match status" value="1"/>
</dbReference>
<protein>
    <submittedName>
        <fullName evidence="1">Quinol monooxygenase YgiN</fullName>
    </submittedName>
</protein>
<keyword evidence="1" id="KW-0560">Oxidoreductase</keyword>
<dbReference type="InterPro" id="IPR011008">
    <property type="entry name" value="Dimeric_a/b-barrel"/>
</dbReference>
<dbReference type="Gene3D" id="3.30.70.100">
    <property type="match status" value="1"/>
</dbReference>
<gene>
    <name evidence="1" type="ORF">SAMN04490239_1778</name>
</gene>
<dbReference type="RefSeq" id="WP_072948680.1">
    <property type="nucleotide sequence ID" value="NZ_CP070609.1"/>
</dbReference>
<name>A0A1H4MFI4_9NOCA</name>
<accession>A0A1H4MFI4</accession>
<reference evidence="2" key="1">
    <citation type="submission" date="2016-10" db="EMBL/GenBank/DDBJ databases">
        <authorList>
            <person name="Varghese N."/>
            <person name="Submissions S."/>
        </authorList>
    </citation>
    <scope>NUCLEOTIDE SEQUENCE [LARGE SCALE GENOMIC DNA]</scope>
    <source>
        <strain evidence="2">DSM 44498</strain>
    </source>
</reference>
<dbReference type="GO" id="GO:0004497">
    <property type="term" value="F:monooxygenase activity"/>
    <property type="evidence" value="ECO:0007669"/>
    <property type="project" value="UniProtKB-KW"/>
</dbReference>
<evidence type="ECO:0000313" key="2">
    <source>
        <dbReference type="Proteomes" id="UP000183561"/>
    </source>
</evidence>
<proteinExistence type="predicted"/>
<dbReference type="Proteomes" id="UP000183561">
    <property type="component" value="Unassembled WGS sequence"/>
</dbReference>
<dbReference type="EMBL" id="FNSV01000005">
    <property type="protein sequence ID" value="SEB81597.1"/>
    <property type="molecule type" value="Genomic_DNA"/>
</dbReference>
<evidence type="ECO:0000313" key="1">
    <source>
        <dbReference type="EMBL" id="SEB81597.1"/>
    </source>
</evidence>
<keyword evidence="2" id="KW-1185">Reference proteome</keyword>
<dbReference type="PROSITE" id="PS51725">
    <property type="entry name" value="ABM"/>
    <property type="match status" value="1"/>
</dbReference>
<keyword evidence="1" id="KW-0503">Monooxygenase</keyword>
<dbReference type="OrthoDB" id="9798157at2"/>
<dbReference type="AlphaFoldDB" id="A0A1H4MFI4"/>
<dbReference type="InterPro" id="IPR007138">
    <property type="entry name" value="ABM_dom"/>
</dbReference>
<organism evidence="1 2">
    <name type="scientific">Rhodococcus koreensis</name>
    <dbReference type="NCBI Taxonomy" id="99653"/>
    <lineage>
        <taxon>Bacteria</taxon>
        <taxon>Bacillati</taxon>
        <taxon>Actinomycetota</taxon>
        <taxon>Actinomycetes</taxon>
        <taxon>Mycobacteriales</taxon>
        <taxon>Nocardiaceae</taxon>
        <taxon>Rhodococcus</taxon>
    </lineage>
</organism>
<dbReference type="SUPFAM" id="SSF54909">
    <property type="entry name" value="Dimeric alpha+beta barrel"/>
    <property type="match status" value="1"/>
</dbReference>
<sequence>MVRELAQIDVDAGTADSFEAAVGRAVALFDATAGCTGIRLYRSVEVPNRYWLVVEWGTIDQHTEFRNSPTFGHWRVLVGEFFAASPVVEHLDQVVLGF</sequence>